<dbReference type="EMBL" id="JAZGQO010000002">
    <property type="protein sequence ID" value="KAK6192530.1"/>
    <property type="molecule type" value="Genomic_DNA"/>
</dbReference>
<keyword evidence="7" id="KW-1185">Reference proteome</keyword>
<dbReference type="FunFam" id="3.40.50.300:FF:001100">
    <property type="entry name" value="intraflagellar transport protein 22 homolog"/>
    <property type="match status" value="1"/>
</dbReference>
<sequence>MLKAKILMLGPCQSGKTVLSNFLSDSTDSAGGDYQPTQGVRILEFEVPSSEVKSRTGVEVELWDVSGDRKFETCWPAIARDVNGIIFVYNPDQSNHDKELEYLYSYFVEQGALKESQCIVFSHVKPRSSGALQSELPSSFSRIATVQTNLEEDGEAVRDALNKFLATLVAALSDKREEEELSIINQR</sequence>
<dbReference type="GO" id="GO:0030990">
    <property type="term" value="C:intraciliary transport particle"/>
    <property type="evidence" value="ECO:0007669"/>
    <property type="project" value="UniProtKB-ARBA"/>
</dbReference>
<gene>
    <name evidence="6" type="ORF">SNE40_003980</name>
</gene>
<dbReference type="GO" id="GO:0005929">
    <property type="term" value="C:cilium"/>
    <property type="evidence" value="ECO:0007669"/>
    <property type="project" value="UniProtKB-ARBA"/>
</dbReference>
<evidence type="ECO:0000256" key="1">
    <source>
        <dbReference type="ARBA" id="ARBA00006270"/>
    </source>
</evidence>
<proteinExistence type="inferred from homology"/>
<dbReference type="SUPFAM" id="SSF52540">
    <property type="entry name" value="P-loop containing nucleoside triphosphate hydrolases"/>
    <property type="match status" value="1"/>
</dbReference>
<evidence type="ECO:0000256" key="3">
    <source>
        <dbReference type="ARBA" id="ARBA00023134"/>
    </source>
</evidence>
<dbReference type="Gene3D" id="3.40.50.300">
    <property type="entry name" value="P-loop containing nucleotide triphosphate hydrolases"/>
    <property type="match status" value="1"/>
</dbReference>
<dbReference type="Pfam" id="PF08477">
    <property type="entry name" value="Roc"/>
    <property type="match status" value="1"/>
</dbReference>
<reference evidence="6 7" key="1">
    <citation type="submission" date="2024-01" db="EMBL/GenBank/DDBJ databases">
        <title>The genome of the rayed Mediterranean limpet Patella caerulea (Linnaeus, 1758).</title>
        <authorList>
            <person name="Anh-Thu Weber A."/>
            <person name="Halstead-Nussloch G."/>
        </authorList>
    </citation>
    <scope>NUCLEOTIDE SEQUENCE [LARGE SCALE GENOMIC DNA]</scope>
    <source>
        <strain evidence="6">AATW-2023a</strain>
        <tissue evidence="6">Whole specimen</tissue>
    </source>
</reference>
<dbReference type="GO" id="GO:0005525">
    <property type="term" value="F:GTP binding"/>
    <property type="evidence" value="ECO:0007669"/>
    <property type="project" value="UniProtKB-KW"/>
</dbReference>
<comment type="caution">
    <text evidence="6">The sequence shown here is derived from an EMBL/GenBank/DDBJ whole genome shotgun (WGS) entry which is preliminary data.</text>
</comment>
<evidence type="ECO:0000313" key="6">
    <source>
        <dbReference type="EMBL" id="KAK6192530.1"/>
    </source>
</evidence>
<evidence type="ECO:0000313" key="7">
    <source>
        <dbReference type="Proteomes" id="UP001347796"/>
    </source>
</evidence>
<accession>A0AAN8Q630</accession>
<organism evidence="6 7">
    <name type="scientific">Patella caerulea</name>
    <name type="common">Rayed Mediterranean limpet</name>
    <dbReference type="NCBI Taxonomy" id="87958"/>
    <lineage>
        <taxon>Eukaryota</taxon>
        <taxon>Metazoa</taxon>
        <taxon>Spiralia</taxon>
        <taxon>Lophotrochozoa</taxon>
        <taxon>Mollusca</taxon>
        <taxon>Gastropoda</taxon>
        <taxon>Patellogastropoda</taxon>
        <taxon>Patelloidea</taxon>
        <taxon>Patellidae</taxon>
        <taxon>Patella</taxon>
    </lineage>
</organism>
<evidence type="ECO:0000256" key="5">
    <source>
        <dbReference type="ARBA" id="ARBA00041562"/>
    </source>
</evidence>
<protein>
    <recommendedName>
        <fullName evidence="4">Intraflagellar transport protein 22 homolog</fullName>
    </recommendedName>
    <alternativeName>
        <fullName evidence="5">Rab-like protein 5</fullName>
    </alternativeName>
</protein>
<name>A0AAN8Q630_PATCE</name>
<dbReference type="Proteomes" id="UP001347796">
    <property type="component" value="Unassembled WGS sequence"/>
</dbReference>
<keyword evidence="3" id="KW-0342">GTP-binding</keyword>
<dbReference type="InterPro" id="IPR027417">
    <property type="entry name" value="P-loop_NTPase"/>
</dbReference>
<evidence type="ECO:0000256" key="4">
    <source>
        <dbReference type="ARBA" id="ARBA00040799"/>
    </source>
</evidence>
<evidence type="ECO:0000256" key="2">
    <source>
        <dbReference type="ARBA" id="ARBA00022741"/>
    </source>
</evidence>
<comment type="similarity">
    <text evidence="1">Belongs to the small GTPase superfamily. Rab family.</text>
</comment>
<keyword evidence="2" id="KW-0547">Nucleotide-binding</keyword>
<dbReference type="AlphaFoldDB" id="A0AAN8Q630"/>